<gene>
    <name evidence="1" type="ORF">DYB26_000618</name>
</gene>
<evidence type="ECO:0000313" key="2">
    <source>
        <dbReference type="Proteomes" id="UP000286510"/>
    </source>
</evidence>
<sequence>MGDVTRQQQRGHVLPRDVFKTLVRLEAKVDWHVSEVDVADQLHLPHSYVDPVVTLASQVPVAFSFPRGHRTDLVSYSTPVGVSAATYDAQSTWTEEVEPPRVVVGFQSSVVRVPRWMPNPDVLAPADQYRKCVVVVLYSL</sequence>
<protein>
    <submittedName>
        <fullName evidence="1">Uncharacterized protein</fullName>
    </submittedName>
</protein>
<reference evidence="1 2" key="1">
    <citation type="submission" date="2018-08" db="EMBL/GenBank/DDBJ databases">
        <title>Aphanomyces genome sequencing and annotation.</title>
        <authorList>
            <person name="Minardi D."/>
            <person name="Oidtmann B."/>
            <person name="Van Der Giezen M."/>
            <person name="Studholme D.J."/>
        </authorList>
    </citation>
    <scope>NUCLEOTIDE SEQUENCE [LARGE SCALE GENOMIC DNA]</scope>
    <source>
        <strain evidence="1 2">FDL457</strain>
    </source>
</reference>
<dbReference type="EMBL" id="QUTF01012593">
    <property type="protein sequence ID" value="RHZ22714.1"/>
    <property type="molecule type" value="Genomic_DNA"/>
</dbReference>
<dbReference type="AlphaFoldDB" id="A0A3R6XTP8"/>
<comment type="caution">
    <text evidence="1">The sequence shown here is derived from an EMBL/GenBank/DDBJ whole genome shotgun (WGS) entry which is preliminary data.</text>
</comment>
<evidence type="ECO:0000313" key="1">
    <source>
        <dbReference type="EMBL" id="RHZ22714.1"/>
    </source>
</evidence>
<organism evidence="1 2">
    <name type="scientific">Aphanomyces astaci</name>
    <name type="common">Crayfish plague agent</name>
    <dbReference type="NCBI Taxonomy" id="112090"/>
    <lineage>
        <taxon>Eukaryota</taxon>
        <taxon>Sar</taxon>
        <taxon>Stramenopiles</taxon>
        <taxon>Oomycota</taxon>
        <taxon>Saprolegniomycetes</taxon>
        <taxon>Saprolegniales</taxon>
        <taxon>Verrucalvaceae</taxon>
        <taxon>Aphanomyces</taxon>
    </lineage>
</organism>
<accession>A0A3R6XTP8</accession>
<dbReference type="Proteomes" id="UP000286510">
    <property type="component" value="Unassembled WGS sequence"/>
</dbReference>
<dbReference type="VEuPathDB" id="FungiDB:H257_03697"/>
<proteinExistence type="predicted"/>
<name>A0A3R6XTP8_APHAT</name>